<dbReference type="PANTHER" id="PTHR24286">
    <property type="entry name" value="CYTOCHROME P450 26"/>
    <property type="match status" value="1"/>
</dbReference>
<keyword evidence="3 8" id="KW-0349">Heme</keyword>
<evidence type="ECO:0000256" key="8">
    <source>
        <dbReference type="PIRSR" id="PIRSR602401-1"/>
    </source>
</evidence>
<accession>A0A317L176</accession>
<dbReference type="GO" id="GO:0016705">
    <property type="term" value="F:oxidoreductase activity, acting on paired donors, with incorporation or reduction of molecular oxygen"/>
    <property type="evidence" value="ECO:0007669"/>
    <property type="project" value="InterPro"/>
</dbReference>
<evidence type="ECO:0000313" key="10">
    <source>
        <dbReference type="Proteomes" id="UP000245624"/>
    </source>
</evidence>
<evidence type="ECO:0000256" key="7">
    <source>
        <dbReference type="ARBA" id="ARBA00023033"/>
    </source>
</evidence>
<evidence type="ECO:0000256" key="1">
    <source>
        <dbReference type="ARBA" id="ARBA00001971"/>
    </source>
</evidence>
<evidence type="ECO:0000256" key="3">
    <source>
        <dbReference type="ARBA" id="ARBA00022617"/>
    </source>
</evidence>
<dbReference type="PRINTS" id="PR00463">
    <property type="entry name" value="EP450I"/>
</dbReference>
<keyword evidence="5" id="KW-0560">Oxidoreductase</keyword>
<dbReference type="InterPro" id="IPR002401">
    <property type="entry name" value="Cyt_P450_E_grp-I"/>
</dbReference>
<evidence type="ECO:0000256" key="6">
    <source>
        <dbReference type="ARBA" id="ARBA00023004"/>
    </source>
</evidence>
<dbReference type="CDD" id="cd11067">
    <property type="entry name" value="CYP152"/>
    <property type="match status" value="1"/>
</dbReference>
<sequence>MSSEEISMPKEKGIDHTLQLLKEGYTFIQNRKNKYESRIFETKLLGEKVICMVGKEQAKLFYDNGKFERKGAAPKRLQKTLLGEGGVQGLDENRHHHRKAMFMSLMTREMLKEIQELTEAEWSQEISRHSAEQVTVYDMAKHVLTRVAMQWTGIPLDRQESEKWVDELSAMFENASNVGPKHWKARRSRSKAEKWLKQLIEDIRKEKIKVAKSSPIYQFAWHQGLDGNLLDKQTAAVEVLNLLRPIVAISVYVDFTILAVHQYPEQVDKLHQKEFSYENFIQEVRRYYPFFPFATARVKQDFIWNDYPFKKGTLTLLDLYGTNHDPSLWEAPDQFNPSRFKEWEGSPFDFIPQGGGEYDIGHRCAGEFITLAILKVTLKFFLHDVSYHFPKQDLDYSMSEIPSLPESKVTIIIA</sequence>
<comment type="similarity">
    <text evidence="2">Belongs to the cytochrome P450 family.</text>
</comment>
<proteinExistence type="inferred from homology"/>
<keyword evidence="7" id="KW-0503">Monooxygenase</keyword>
<gene>
    <name evidence="9" type="ORF">DLJ74_06170</name>
</gene>
<dbReference type="InterPro" id="IPR001128">
    <property type="entry name" value="Cyt_P450"/>
</dbReference>
<dbReference type="SUPFAM" id="SSF48264">
    <property type="entry name" value="Cytochrome P450"/>
    <property type="match status" value="1"/>
</dbReference>
<keyword evidence="6 8" id="KW-0408">Iron</keyword>
<comment type="caution">
    <text evidence="9">The sequence shown here is derived from an EMBL/GenBank/DDBJ whole genome shotgun (WGS) entry which is preliminary data.</text>
</comment>
<dbReference type="GO" id="GO:0005506">
    <property type="term" value="F:iron ion binding"/>
    <property type="evidence" value="ECO:0007669"/>
    <property type="project" value="InterPro"/>
</dbReference>
<evidence type="ECO:0000256" key="2">
    <source>
        <dbReference type="ARBA" id="ARBA00010617"/>
    </source>
</evidence>
<keyword evidence="10" id="KW-1185">Reference proteome</keyword>
<dbReference type="InterPro" id="IPR036396">
    <property type="entry name" value="Cyt_P450_sf"/>
</dbReference>
<dbReference type="GO" id="GO:0020037">
    <property type="term" value="F:heme binding"/>
    <property type="evidence" value="ECO:0007669"/>
    <property type="project" value="InterPro"/>
</dbReference>
<organism evidence="9 10">
    <name type="scientific">Gracilibacillus dipsosauri</name>
    <dbReference type="NCBI Taxonomy" id="178340"/>
    <lineage>
        <taxon>Bacteria</taxon>
        <taxon>Bacillati</taxon>
        <taxon>Bacillota</taxon>
        <taxon>Bacilli</taxon>
        <taxon>Bacillales</taxon>
        <taxon>Bacillaceae</taxon>
        <taxon>Gracilibacillus</taxon>
    </lineage>
</organism>
<dbReference type="RefSeq" id="WP_109983771.1">
    <property type="nucleotide sequence ID" value="NZ_QGTD01000005.1"/>
</dbReference>
<keyword evidence="4 8" id="KW-0479">Metal-binding</keyword>
<dbReference type="GO" id="GO:0004497">
    <property type="term" value="F:monooxygenase activity"/>
    <property type="evidence" value="ECO:0007669"/>
    <property type="project" value="UniProtKB-KW"/>
</dbReference>
<dbReference type="OrthoDB" id="9764248at2"/>
<dbReference type="PANTHER" id="PTHR24286:SF24">
    <property type="entry name" value="LANOSTEROL 14-ALPHA DEMETHYLASE"/>
    <property type="match status" value="1"/>
</dbReference>
<dbReference type="AlphaFoldDB" id="A0A317L176"/>
<reference evidence="9 10" key="1">
    <citation type="submission" date="2018-05" db="EMBL/GenBank/DDBJ databases">
        <title>Genomic analysis of Gracilibacillus dipsosauri DD1 reveals novel features of a salt-tolerant amylase.</title>
        <authorList>
            <person name="Deutch C.E."/>
            <person name="Yang S."/>
        </authorList>
    </citation>
    <scope>NUCLEOTIDE SEQUENCE [LARGE SCALE GENOMIC DNA]</scope>
    <source>
        <strain evidence="9 10">DD1</strain>
    </source>
</reference>
<evidence type="ECO:0000256" key="5">
    <source>
        <dbReference type="ARBA" id="ARBA00023002"/>
    </source>
</evidence>
<dbReference type="Proteomes" id="UP000245624">
    <property type="component" value="Unassembled WGS sequence"/>
</dbReference>
<dbReference type="Gene3D" id="1.10.630.10">
    <property type="entry name" value="Cytochrome P450"/>
    <property type="match status" value="1"/>
</dbReference>
<dbReference type="Pfam" id="PF00067">
    <property type="entry name" value="p450"/>
    <property type="match status" value="1"/>
</dbReference>
<dbReference type="EMBL" id="QGTD01000005">
    <property type="protein sequence ID" value="PWU69552.1"/>
    <property type="molecule type" value="Genomic_DNA"/>
</dbReference>
<comment type="cofactor">
    <cofactor evidence="1 8">
        <name>heme</name>
        <dbReference type="ChEBI" id="CHEBI:30413"/>
    </cofactor>
</comment>
<evidence type="ECO:0000256" key="4">
    <source>
        <dbReference type="ARBA" id="ARBA00022723"/>
    </source>
</evidence>
<protein>
    <submittedName>
        <fullName evidence="9">Cytochrome P450</fullName>
    </submittedName>
</protein>
<name>A0A317L176_9BACI</name>
<feature type="binding site" description="axial binding residue" evidence="8">
    <location>
        <position position="364"/>
    </location>
    <ligand>
        <name>heme</name>
        <dbReference type="ChEBI" id="CHEBI:30413"/>
    </ligand>
    <ligandPart>
        <name>Fe</name>
        <dbReference type="ChEBI" id="CHEBI:18248"/>
    </ligandPart>
</feature>
<evidence type="ECO:0000313" key="9">
    <source>
        <dbReference type="EMBL" id="PWU69552.1"/>
    </source>
</evidence>
<dbReference type="GO" id="GO:0016125">
    <property type="term" value="P:sterol metabolic process"/>
    <property type="evidence" value="ECO:0007669"/>
    <property type="project" value="TreeGrafter"/>
</dbReference>